<feature type="transmembrane region" description="Helical" evidence="7">
    <location>
        <begin position="377"/>
        <end position="399"/>
    </location>
</feature>
<evidence type="ECO:0000256" key="2">
    <source>
        <dbReference type="ARBA" id="ARBA00022475"/>
    </source>
</evidence>
<evidence type="ECO:0000256" key="1">
    <source>
        <dbReference type="ARBA" id="ARBA00004651"/>
    </source>
</evidence>
<comment type="subcellular location">
    <subcellularLocation>
        <location evidence="1">Cell membrane</location>
        <topology evidence="1">Multi-pass membrane protein</topology>
    </subcellularLocation>
</comment>
<dbReference type="OrthoDB" id="202693at2157"/>
<dbReference type="RefSeq" id="WP_162317489.1">
    <property type="nucleotide sequence ID" value="NZ_JAHQXF010000001.1"/>
</dbReference>
<dbReference type="NCBIfam" id="TIGR00765">
    <property type="entry name" value="yihY_not_rbn"/>
    <property type="match status" value="1"/>
</dbReference>
<feature type="transmembrane region" description="Helical" evidence="7">
    <location>
        <begin position="161"/>
        <end position="181"/>
    </location>
</feature>
<evidence type="ECO:0000256" key="7">
    <source>
        <dbReference type="SAM" id="Phobius"/>
    </source>
</evidence>
<accession>A0A8J7Y9R8</accession>
<name>A0A8J7Y9R8_9EURY</name>
<keyword evidence="9" id="KW-1185">Reference proteome</keyword>
<evidence type="ECO:0000313" key="8">
    <source>
        <dbReference type="EMBL" id="MBV0924438.1"/>
    </source>
</evidence>
<evidence type="ECO:0000256" key="3">
    <source>
        <dbReference type="ARBA" id="ARBA00022692"/>
    </source>
</evidence>
<dbReference type="InterPro" id="IPR017039">
    <property type="entry name" value="Virul_fac_BrkB"/>
</dbReference>
<proteinExistence type="predicted"/>
<protein>
    <submittedName>
        <fullName evidence="8">YihY/virulence factor BrkB family protein</fullName>
    </submittedName>
</protein>
<keyword evidence="5 7" id="KW-0472">Membrane</keyword>
<dbReference type="Proteomes" id="UP000766550">
    <property type="component" value="Unassembled WGS sequence"/>
</dbReference>
<feature type="transmembrane region" description="Helical" evidence="7">
    <location>
        <begin position="351"/>
        <end position="371"/>
    </location>
</feature>
<dbReference type="PANTHER" id="PTHR30213:SF0">
    <property type="entry name" value="UPF0761 MEMBRANE PROTEIN YIHY"/>
    <property type="match status" value="1"/>
</dbReference>
<keyword evidence="2" id="KW-1003">Cell membrane</keyword>
<reference evidence="8 9" key="1">
    <citation type="submission" date="2021-06" db="EMBL/GenBank/DDBJ databases">
        <title>New haloarchaea isolates fom saline soil.</title>
        <authorList>
            <person name="Duran-Viseras A."/>
            <person name="Sanchez-Porro C.S."/>
            <person name="Ventosa A."/>
        </authorList>
    </citation>
    <scope>NUCLEOTIDE SEQUENCE [LARGE SCALE GENOMIC DNA]</scope>
    <source>
        <strain evidence="8 9">JCM 183640</strain>
    </source>
</reference>
<comment type="caution">
    <text evidence="8">The sequence shown here is derived from an EMBL/GenBank/DDBJ whole genome shotgun (WGS) entry which is preliminary data.</text>
</comment>
<evidence type="ECO:0000313" key="9">
    <source>
        <dbReference type="Proteomes" id="UP000766550"/>
    </source>
</evidence>
<feature type="transmembrane region" description="Helical" evidence="7">
    <location>
        <begin position="221"/>
        <end position="252"/>
    </location>
</feature>
<gene>
    <name evidence="8" type="ORF">KTS45_09510</name>
</gene>
<evidence type="ECO:0000256" key="4">
    <source>
        <dbReference type="ARBA" id="ARBA00022989"/>
    </source>
</evidence>
<feature type="transmembrane region" description="Helical" evidence="7">
    <location>
        <begin position="193"/>
        <end position="215"/>
    </location>
</feature>
<feature type="transmembrane region" description="Helical" evidence="7">
    <location>
        <begin position="134"/>
        <end position="155"/>
    </location>
</feature>
<organism evidence="8 9">
    <name type="scientific">Haloarcula limicola</name>
    <dbReference type="NCBI Taxonomy" id="1429915"/>
    <lineage>
        <taxon>Archaea</taxon>
        <taxon>Methanobacteriati</taxon>
        <taxon>Methanobacteriota</taxon>
        <taxon>Stenosarchaea group</taxon>
        <taxon>Halobacteria</taxon>
        <taxon>Halobacteriales</taxon>
        <taxon>Haloarculaceae</taxon>
        <taxon>Haloarcula</taxon>
    </lineage>
</organism>
<dbReference type="Pfam" id="PF03631">
    <property type="entry name" value="Virul_fac_BrkB"/>
    <property type="match status" value="1"/>
</dbReference>
<keyword evidence="3 7" id="KW-0812">Transmembrane</keyword>
<feature type="transmembrane region" description="Helical" evidence="7">
    <location>
        <begin position="29"/>
        <end position="51"/>
    </location>
</feature>
<keyword evidence="4 7" id="KW-1133">Transmembrane helix</keyword>
<dbReference type="GO" id="GO:0005886">
    <property type="term" value="C:plasma membrane"/>
    <property type="evidence" value="ECO:0007669"/>
    <property type="project" value="UniProtKB-SubCell"/>
</dbReference>
<evidence type="ECO:0000256" key="6">
    <source>
        <dbReference type="SAM" id="MobiDB-lite"/>
    </source>
</evidence>
<dbReference type="EMBL" id="JAHQXF010000001">
    <property type="protein sequence ID" value="MBV0924438.1"/>
    <property type="molecule type" value="Genomic_DNA"/>
</dbReference>
<dbReference type="AlphaFoldDB" id="A0A8J7Y9R8"/>
<feature type="region of interest" description="Disordered" evidence="6">
    <location>
        <begin position="259"/>
        <end position="302"/>
    </location>
</feature>
<dbReference type="PANTHER" id="PTHR30213">
    <property type="entry name" value="INNER MEMBRANE PROTEIN YHJD"/>
    <property type="match status" value="1"/>
</dbReference>
<sequence>MASNRAVSVVRDLVRTVREQQVSFLAAGIAYYMFVSLLPFLLLSLVVGSFFGGEAFAARVVAAVGDALSPTAAELLADALTSAVGRGGATVLGLATTVWGTLKVLRGLDVAFSRMYGTTEANTFLDSITDALSALFGIGLALVGLAVIASLGGLFGVEVALSGLALVPILTVAFLPLYYVFPDHRLTIREAVPGSAFAALGWTVLATGFGVYAAAAGSFQLYGVIGGVLLLVTWFYFAGQILLVGAALNAVLAGVPDRQLQQEPTRRSGRAMSEDADRASGETPPPDGASTTGSRERGVEDLSDEELAQLREEFESFRDDVEDRTLHRDEVREDLRRYVRRRMRRGHARGWGPYVVLLYGTVMTMAAFYWLSGLWAVLSMLVVWLSTLGLYVMMLLTGITFRATGLPGRVIDRVRDWRS</sequence>
<evidence type="ECO:0000256" key="5">
    <source>
        <dbReference type="ARBA" id="ARBA00023136"/>
    </source>
</evidence>